<dbReference type="SUPFAM" id="SSF50199">
    <property type="entry name" value="Staphylococcal nuclease"/>
    <property type="match status" value="1"/>
</dbReference>
<protein>
    <submittedName>
        <fullName evidence="2">Thermonuclease family protein</fullName>
    </submittedName>
</protein>
<proteinExistence type="predicted"/>
<evidence type="ECO:0000313" key="2">
    <source>
        <dbReference type="EMBL" id="TXL80445.1"/>
    </source>
</evidence>
<dbReference type="Proteomes" id="UP000321638">
    <property type="component" value="Unassembled WGS sequence"/>
</dbReference>
<name>A0A5C8PT83_9HYPH</name>
<organism evidence="2 3">
    <name type="scientific">Vineibacter terrae</name>
    <dbReference type="NCBI Taxonomy" id="2586908"/>
    <lineage>
        <taxon>Bacteria</taxon>
        <taxon>Pseudomonadati</taxon>
        <taxon>Pseudomonadota</taxon>
        <taxon>Alphaproteobacteria</taxon>
        <taxon>Hyphomicrobiales</taxon>
        <taxon>Vineibacter</taxon>
    </lineage>
</organism>
<reference evidence="2 3" key="1">
    <citation type="submission" date="2019-06" db="EMBL/GenBank/DDBJ databases">
        <title>New taxonomy in bacterial strain CC-CFT640, isolated from vineyard.</title>
        <authorList>
            <person name="Lin S.-Y."/>
            <person name="Tsai C.-F."/>
            <person name="Young C.-C."/>
        </authorList>
    </citation>
    <scope>NUCLEOTIDE SEQUENCE [LARGE SCALE GENOMIC DNA]</scope>
    <source>
        <strain evidence="2 3">CC-CFT640</strain>
    </source>
</reference>
<dbReference type="InterPro" id="IPR035437">
    <property type="entry name" value="SNase_OB-fold_sf"/>
</dbReference>
<accession>A0A5C8PT83</accession>
<dbReference type="AlphaFoldDB" id="A0A5C8PT83"/>
<evidence type="ECO:0000313" key="3">
    <source>
        <dbReference type="Proteomes" id="UP000321638"/>
    </source>
</evidence>
<feature type="domain" description="TNase-like" evidence="1">
    <location>
        <begin position="10"/>
        <end position="68"/>
    </location>
</feature>
<sequence>MAVIIAGRALRCSGERRDQYRRPLVTCQAGETDIGRELVRAGWAVALPTPDYAVEEAEARSEGRGLWQGSFQRPDEPPYRCHRTRCPGSDEAGGRLSCIRTGVINRRPTLFVLCS</sequence>
<keyword evidence="3" id="KW-1185">Reference proteome</keyword>
<dbReference type="Pfam" id="PF00565">
    <property type="entry name" value="SNase"/>
    <property type="match status" value="1"/>
</dbReference>
<dbReference type="Gene3D" id="2.40.50.90">
    <property type="match status" value="1"/>
</dbReference>
<gene>
    <name evidence="2" type="ORF">FHP25_05310</name>
</gene>
<dbReference type="InterPro" id="IPR016071">
    <property type="entry name" value="Staphylococal_nuclease_OB-fold"/>
</dbReference>
<dbReference type="EMBL" id="VDUZ01000004">
    <property type="protein sequence ID" value="TXL80445.1"/>
    <property type="molecule type" value="Genomic_DNA"/>
</dbReference>
<evidence type="ECO:0000259" key="1">
    <source>
        <dbReference type="Pfam" id="PF00565"/>
    </source>
</evidence>
<comment type="caution">
    <text evidence="2">The sequence shown here is derived from an EMBL/GenBank/DDBJ whole genome shotgun (WGS) entry which is preliminary data.</text>
</comment>
<dbReference type="OrthoDB" id="9805504at2"/>